<feature type="region of interest" description="Disordered" evidence="1">
    <location>
        <begin position="1"/>
        <end position="37"/>
    </location>
</feature>
<sequence>MQITCAPRARHSSPYTPRLPSVTVPQIGEPSGLKSEEARTGLGVRAEEAGDACASACRAAPPVDAARRAHPSAPSFQRPFRAECSSGAVVRALPLGETSAVAPAPCSAMDHDEDRSLSLGTEVSASAPPPSPLTGCYLLAVIGEPHTHEHKEIILQRLVKGKAPAATCRLTPVRWAHSVVGAPHCSRARRHNRLSPR</sequence>
<keyword evidence="3" id="KW-1185">Reference proteome</keyword>
<evidence type="ECO:0000313" key="2">
    <source>
        <dbReference type="EMBL" id="KPJ18505.1"/>
    </source>
</evidence>
<name>A0A194RME6_PAPMA</name>
<reference evidence="2 3" key="1">
    <citation type="journal article" date="2015" name="Nat. Commun.">
        <title>Outbred genome sequencing and CRISPR/Cas9 gene editing in butterflies.</title>
        <authorList>
            <person name="Li X."/>
            <person name="Fan D."/>
            <person name="Zhang W."/>
            <person name="Liu G."/>
            <person name="Zhang L."/>
            <person name="Zhao L."/>
            <person name="Fang X."/>
            <person name="Chen L."/>
            <person name="Dong Y."/>
            <person name="Chen Y."/>
            <person name="Ding Y."/>
            <person name="Zhao R."/>
            <person name="Feng M."/>
            <person name="Zhu Y."/>
            <person name="Feng Y."/>
            <person name="Jiang X."/>
            <person name="Zhu D."/>
            <person name="Xiang H."/>
            <person name="Feng X."/>
            <person name="Li S."/>
            <person name="Wang J."/>
            <person name="Zhang G."/>
            <person name="Kronforst M.R."/>
            <person name="Wang W."/>
        </authorList>
    </citation>
    <scope>NUCLEOTIDE SEQUENCE [LARGE SCALE GENOMIC DNA]</scope>
    <source>
        <strain evidence="2">Ya'a_city_454_Pm</strain>
        <tissue evidence="2">Whole body</tissue>
    </source>
</reference>
<evidence type="ECO:0000256" key="1">
    <source>
        <dbReference type="SAM" id="MobiDB-lite"/>
    </source>
</evidence>
<accession>A0A194RME6</accession>
<protein>
    <submittedName>
        <fullName evidence="2">Microtubule-associated protein futsch</fullName>
    </submittedName>
</protein>
<dbReference type="AlphaFoldDB" id="A0A194RME6"/>
<proteinExistence type="predicted"/>
<dbReference type="InParanoid" id="A0A194RME6"/>
<organism evidence="2 3">
    <name type="scientific">Papilio machaon</name>
    <name type="common">Old World swallowtail butterfly</name>
    <dbReference type="NCBI Taxonomy" id="76193"/>
    <lineage>
        <taxon>Eukaryota</taxon>
        <taxon>Metazoa</taxon>
        <taxon>Ecdysozoa</taxon>
        <taxon>Arthropoda</taxon>
        <taxon>Hexapoda</taxon>
        <taxon>Insecta</taxon>
        <taxon>Pterygota</taxon>
        <taxon>Neoptera</taxon>
        <taxon>Endopterygota</taxon>
        <taxon>Lepidoptera</taxon>
        <taxon>Glossata</taxon>
        <taxon>Ditrysia</taxon>
        <taxon>Papilionoidea</taxon>
        <taxon>Papilionidae</taxon>
        <taxon>Papilioninae</taxon>
        <taxon>Papilio</taxon>
    </lineage>
</organism>
<gene>
    <name evidence="2" type="ORF">RR48_07229</name>
</gene>
<dbReference type="STRING" id="76193.A0A194RME6"/>
<dbReference type="Proteomes" id="UP000053240">
    <property type="component" value="Unassembled WGS sequence"/>
</dbReference>
<evidence type="ECO:0000313" key="3">
    <source>
        <dbReference type="Proteomes" id="UP000053240"/>
    </source>
</evidence>
<dbReference type="EMBL" id="KQ459995">
    <property type="protein sequence ID" value="KPJ18505.1"/>
    <property type="molecule type" value="Genomic_DNA"/>
</dbReference>